<dbReference type="Proteomes" id="UP000272015">
    <property type="component" value="Unassembled WGS sequence"/>
</dbReference>
<dbReference type="InterPro" id="IPR013538">
    <property type="entry name" value="ASHA1/2-like_C"/>
</dbReference>
<comment type="similarity">
    <text evidence="1">Belongs to the AHA1 family.</text>
</comment>
<sequence length="168" mass="18967">MTAKPTGRLAQREDGLYIMFDRLFNEPIEKVWASLSRPTELEKWIGTYTGSPTTGAVRFRMTAEEEAEWEYVNIRECVAPHRFAGDFGTGPKAWHAFVHLVEGDGMTTLTFGQRLHTAAEAATVGPGWDYYLDRLVAVRAGRPLPEWSHYSTKHSDFYRGLFAPTPAV</sequence>
<name>A0A3A5MJ20_9MICO</name>
<dbReference type="SUPFAM" id="SSF55961">
    <property type="entry name" value="Bet v1-like"/>
    <property type="match status" value="1"/>
</dbReference>
<protein>
    <recommendedName>
        <fullName evidence="2">Activator of Hsp90 ATPase homologue 1/2-like C-terminal domain-containing protein</fullName>
    </recommendedName>
</protein>
<dbReference type="RefSeq" id="WP_119975024.1">
    <property type="nucleotide sequence ID" value="NZ_JBHSQA010000006.1"/>
</dbReference>
<evidence type="ECO:0000313" key="3">
    <source>
        <dbReference type="EMBL" id="RJT87929.1"/>
    </source>
</evidence>
<dbReference type="OrthoDB" id="8117292at2"/>
<evidence type="ECO:0000256" key="1">
    <source>
        <dbReference type="ARBA" id="ARBA00006817"/>
    </source>
</evidence>
<dbReference type="EMBL" id="QZVS01000086">
    <property type="protein sequence ID" value="RJT87929.1"/>
    <property type="molecule type" value="Genomic_DNA"/>
</dbReference>
<accession>A0A3A5MJ20</accession>
<proteinExistence type="inferred from homology"/>
<reference evidence="3 4" key="1">
    <citation type="submission" date="2018-09" db="EMBL/GenBank/DDBJ databases">
        <title>Novel species of Cryobacterium.</title>
        <authorList>
            <person name="Liu Q."/>
            <person name="Xin Y.-H."/>
        </authorList>
    </citation>
    <scope>NUCLEOTIDE SEQUENCE [LARGE SCALE GENOMIC DNA]</scope>
    <source>
        <strain evidence="3 4">Hh39</strain>
    </source>
</reference>
<feature type="domain" description="Activator of Hsp90 ATPase homologue 1/2-like C-terminal" evidence="2">
    <location>
        <begin position="27"/>
        <end position="138"/>
    </location>
</feature>
<dbReference type="AlphaFoldDB" id="A0A3A5MJ20"/>
<evidence type="ECO:0000313" key="4">
    <source>
        <dbReference type="Proteomes" id="UP000272015"/>
    </source>
</evidence>
<comment type="caution">
    <text evidence="3">The sequence shown here is derived from an EMBL/GenBank/DDBJ whole genome shotgun (WGS) entry which is preliminary data.</text>
</comment>
<organism evidence="3 4">
    <name type="scientific">Cryobacterium melibiosiphilum</name>
    <dbReference type="NCBI Taxonomy" id="995039"/>
    <lineage>
        <taxon>Bacteria</taxon>
        <taxon>Bacillati</taxon>
        <taxon>Actinomycetota</taxon>
        <taxon>Actinomycetes</taxon>
        <taxon>Micrococcales</taxon>
        <taxon>Microbacteriaceae</taxon>
        <taxon>Cryobacterium</taxon>
    </lineage>
</organism>
<dbReference type="Pfam" id="PF08327">
    <property type="entry name" value="AHSA1"/>
    <property type="match status" value="1"/>
</dbReference>
<dbReference type="Gene3D" id="3.30.530.20">
    <property type="match status" value="1"/>
</dbReference>
<gene>
    <name evidence="3" type="ORF">D6T64_12590</name>
</gene>
<keyword evidence="4" id="KW-1185">Reference proteome</keyword>
<dbReference type="InterPro" id="IPR023393">
    <property type="entry name" value="START-like_dom_sf"/>
</dbReference>
<evidence type="ECO:0000259" key="2">
    <source>
        <dbReference type="Pfam" id="PF08327"/>
    </source>
</evidence>